<evidence type="ECO:0000313" key="2">
    <source>
        <dbReference type="Proteomes" id="UP001501436"/>
    </source>
</evidence>
<organism evidence="1 2">
    <name type="scientific">Mucilaginibacter defluvii</name>
    <dbReference type="NCBI Taxonomy" id="1196019"/>
    <lineage>
        <taxon>Bacteria</taxon>
        <taxon>Pseudomonadati</taxon>
        <taxon>Bacteroidota</taxon>
        <taxon>Sphingobacteriia</taxon>
        <taxon>Sphingobacteriales</taxon>
        <taxon>Sphingobacteriaceae</taxon>
        <taxon>Mucilaginibacter</taxon>
    </lineage>
</organism>
<proteinExistence type="predicted"/>
<sequence length="106" mass="12705">MEATNEIRRVFDDLKRNNDLITADKIKQKYTGEGEIHRMLLEVFNEHNAKLEILLDKDFVKATLTKYRTVRRKTAEYIAWRYKKRPPIWNPSITLLLPISKPHLRQ</sequence>
<evidence type="ECO:0000313" key="1">
    <source>
        <dbReference type="EMBL" id="GAA4904741.1"/>
    </source>
</evidence>
<comment type="caution">
    <text evidence="1">The sequence shown here is derived from an EMBL/GenBank/DDBJ whole genome shotgun (WGS) entry which is preliminary data.</text>
</comment>
<gene>
    <name evidence="1" type="ORF">GCM10023313_04170</name>
</gene>
<reference evidence="2" key="1">
    <citation type="journal article" date="2019" name="Int. J. Syst. Evol. Microbiol.">
        <title>The Global Catalogue of Microorganisms (GCM) 10K type strain sequencing project: providing services to taxonomists for standard genome sequencing and annotation.</title>
        <authorList>
            <consortium name="The Broad Institute Genomics Platform"/>
            <consortium name="The Broad Institute Genome Sequencing Center for Infectious Disease"/>
            <person name="Wu L."/>
            <person name="Ma J."/>
        </authorList>
    </citation>
    <scope>NUCLEOTIDE SEQUENCE [LARGE SCALE GENOMIC DNA]</scope>
    <source>
        <strain evidence="2">JCM 18283</strain>
    </source>
</reference>
<accession>A0ABP9FKN3</accession>
<dbReference type="EMBL" id="BAABJI010000001">
    <property type="protein sequence ID" value="GAA4904741.1"/>
    <property type="molecule type" value="Genomic_DNA"/>
</dbReference>
<protein>
    <submittedName>
        <fullName evidence="1">Uncharacterized protein</fullName>
    </submittedName>
</protein>
<dbReference type="Proteomes" id="UP001501436">
    <property type="component" value="Unassembled WGS sequence"/>
</dbReference>
<name>A0ABP9FKN3_9SPHI</name>
<dbReference type="RefSeq" id="WP_345329270.1">
    <property type="nucleotide sequence ID" value="NZ_BAABJI010000001.1"/>
</dbReference>
<keyword evidence="2" id="KW-1185">Reference proteome</keyword>